<dbReference type="InterPro" id="IPR013123">
    <property type="entry name" value="SpoU_subst-bd"/>
</dbReference>
<evidence type="ECO:0000256" key="1">
    <source>
        <dbReference type="ARBA" id="ARBA00007228"/>
    </source>
</evidence>
<dbReference type="GO" id="GO:0003723">
    <property type="term" value="F:RNA binding"/>
    <property type="evidence" value="ECO:0007669"/>
    <property type="project" value="InterPro"/>
</dbReference>
<dbReference type="InterPro" id="IPR051259">
    <property type="entry name" value="rRNA_Methyltransferase"/>
</dbReference>
<accession>A0A917WS71</accession>
<dbReference type="SMART" id="SM00967">
    <property type="entry name" value="SpoU_sub_bind"/>
    <property type="match status" value="1"/>
</dbReference>
<dbReference type="EMBL" id="BMLG01000003">
    <property type="protein sequence ID" value="GGM26917.1"/>
    <property type="molecule type" value="Genomic_DNA"/>
</dbReference>
<name>A0A917WS71_9BACI</name>
<dbReference type="InterPro" id="IPR029026">
    <property type="entry name" value="tRNA_m1G_MTases_N"/>
</dbReference>
<dbReference type="RefSeq" id="WP_117154798.1">
    <property type="nucleotide sequence ID" value="NZ_BMLG01000003.1"/>
</dbReference>
<dbReference type="InterPro" id="IPR053888">
    <property type="entry name" value="MRM3-like_sub_bind"/>
</dbReference>
<protein>
    <submittedName>
        <fullName evidence="5">tRNA/rRNA methyltransferase YsgA</fullName>
    </submittedName>
</protein>
<evidence type="ECO:0000313" key="5">
    <source>
        <dbReference type="EMBL" id="GGM26917.1"/>
    </source>
</evidence>
<evidence type="ECO:0000259" key="4">
    <source>
        <dbReference type="SMART" id="SM00967"/>
    </source>
</evidence>
<comment type="similarity">
    <text evidence="1">Belongs to the class IV-like SAM-binding methyltransferase superfamily. RNA methyltransferase TrmH family.</text>
</comment>
<dbReference type="PANTHER" id="PTHR43191:SF2">
    <property type="entry name" value="RRNA METHYLTRANSFERASE 3, MITOCHONDRIAL"/>
    <property type="match status" value="1"/>
</dbReference>
<dbReference type="GO" id="GO:0008173">
    <property type="term" value="F:RNA methyltransferase activity"/>
    <property type="evidence" value="ECO:0007669"/>
    <property type="project" value="InterPro"/>
</dbReference>
<dbReference type="GO" id="GO:0005737">
    <property type="term" value="C:cytoplasm"/>
    <property type="evidence" value="ECO:0007669"/>
    <property type="project" value="UniProtKB-ARBA"/>
</dbReference>
<dbReference type="InterPro" id="IPR029064">
    <property type="entry name" value="Ribosomal_eL30-like_sf"/>
</dbReference>
<proteinExistence type="inferred from homology"/>
<evidence type="ECO:0000313" key="6">
    <source>
        <dbReference type="Proteomes" id="UP000618460"/>
    </source>
</evidence>
<dbReference type="AlphaFoldDB" id="A0A917WS71"/>
<sequence>MITSVKNETVKQWNKLKIKKHREQQQQFLVEGVHLVQEVLASDWEVETIILQDGVTIPIEVPSEKSTYVTENVMQHLTDTKTPQGIVAIVRMKESDLKNKQKLLLLDAIQDPGNVGTMIRTADAAGFDGIVLGDGTVDLYNDKVIRSSQGSIFHLPILRTNLLEYTQELKQGDITIWGSTLEQASPIHELKVPKKVALIVGNEGAGVSQELLKEADQRVHIPIFGQAESLNVSVATGIMLYQIVTAKQ</sequence>
<keyword evidence="3" id="KW-0808">Transferase</keyword>
<evidence type="ECO:0000256" key="2">
    <source>
        <dbReference type="ARBA" id="ARBA00022603"/>
    </source>
</evidence>
<dbReference type="CDD" id="cd18095">
    <property type="entry name" value="SpoU-like_rRNA-MTase"/>
    <property type="match status" value="1"/>
</dbReference>
<dbReference type="Pfam" id="PF00588">
    <property type="entry name" value="SpoU_methylase"/>
    <property type="match status" value="1"/>
</dbReference>
<reference evidence="5" key="2">
    <citation type="submission" date="2020-09" db="EMBL/GenBank/DDBJ databases">
        <authorList>
            <person name="Sun Q."/>
            <person name="Zhou Y."/>
        </authorList>
    </citation>
    <scope>NUCLEOTIDE SEQUENCE</scope>
    <source>
        <strain evidence="5">CGMCC 1.6333</strain>
    </source>
</reference>
<dbReference type="OrthoDB" id="9794400at2"/>
<dbReference type="GO" id="GO:0032259">
    <property type="term" value="P:methylation"/>
    <property type="evidence" value="ECO:0007669"/>
    <property type="project" value="UniProtKB-KW"/>
</dbReference>
<dbReference type="Pfam" id="PF22435">
    <property type="entry name" value="MRM3-like_sub_bind"/>
    <property type="match status" value="1"/>
</dbReference>
<dbReference type="Gene3D" id="3.30.1330.30">
    <property type="match status" value="1"/>
</dbReference>
<dbReference type="InterPro" id="IPR001537">
    <property type="entry name" value="SpoU_MeTrfase"/>
</dbReference>
<reference evidence="5" key="1">
    <citation type="journal article" date="2014" name="Int. J. Syst. Evol. Microbiol.">
        <title>Complete genome sequence of Corynebacterium casei LMG S-19264T (=DSM 44701T), isolated from a smear-ripened cheese.</title>
        <authorList>
            <consortium name="US DOE Joint Genome Institute (JGI-PGF)"/>
            <person name="Walter F."/>
            <person name="Albersmeier A."/>
            <person name="Kalinowski J."/>
            <person name="Ruckert C."/>
        </authorList>
    </citation>
    <scope>NUCLEOTIDE SEQUENCE</scope>
    <source>
        <strain evidence="5">CGMCC 1.6333</strain>
    </source>
</reference>
<dbReference type="GO" id="GO:0006396">
    <property type="term" value="P:RNA processing"/>
    <property type="evidence" value="ECO:0007669"/>
    <property type="project" value="InterPro"/>
</dbReference>
<dbReference type="PANTHER" id="PTHR43191">
    <property type="entry name" value="RRNA METHYLTRANSFERASE 3"/>
    <property type="match status" value="1"/>
</dbReference>
<dbReference type="Proteomes" id="UP000618460">
    <property type="component" value="Unassembled WGS sequence"/>
</dbReference>
<gene>
    <name evidence="5" type="primary">ysgA</name>
    <name evidence="5" type="ORF">GCM10011351_10830</name>
</gene>
<dbReference type="InterPro" id="IPR029028">
    <property type="entry name" value="Alpha/beta_knot_MTases"/>
</dbReference>
<dbReference type="Gene3D" id="3.40.1280.10">
    <property type="match status" value="1"/>
</dbReference>
<feature type="domain" description="RNA 2-O ribose methyltransferase substrate binding" evidence="4">
    <location>
        <begin position="29"/>
        <end position="96"/>
    </location>
</feature>
<evidence type="ECO:0000256" key="3">
    <source>
        <dbReference type="ARBA" id="ARBA00022679"/>
    </source>
</evidence>
<dbReference type="SUPFAM" id="SSF55315">
    <property type="entry name" value="L30e-like"/>
    <property type="match status" value="1"/>
</dbReference>
<dbReference type="SUPFAM" id="SSF75217">
    <property type="entry name" value="alpha/beta knot"/>
    <property type="match status" value="1"/>
</dbReference>
<keyword evidence="6" id="KW-1185">Reference proteome</keyword>
<comment type="caution">
    <text evidence="5">The sequence shown here is derived from an EMBL/GenBank/DDBJ whole genome shotgun (WGS) entry which is preliminary data.</text>
</comment>
<keyword evidence="2 5" id="KW-0489">Methyltransferase</keyword>
<organism evidence="5 6">
    <name type="scientific">Paraliobacillus quinghaiensis</name>
    <dbReference type="NCBI Taxonomy" id="470815"/>
    <lineage>
        <taxon>Bacteria</taxon>
        <taxon>Bacillati</taxon>
        <taxon>Bacillota</taxon>
        <taxon>Bacilli</taxon>
        <taxon>Bacillales</taxon>
        <taxon>Bacillaceae</taxon>
        <taxon>Paraliobacillus</taxon>
    </lineage>
</organism>